<dbReference type="InterPro" id="IPR039421">
    <property type="entry name" value="Type_1_exporter"/>
</dbReference>
<dbReference type="PROSITE" id="PS00211">
    <property type="entry name" value="ABC_TRANSPORTER_1"/>
    <property type="match status" value="1"/>
</dbReference>
<dbReference type="InterPro" id="IPR003593">
    <property type="entry name" value="AAA+_ATPase"/>
</dbReference>
<dbReference type="InterPro" id="IPR027417">
    <property type="entry name" value="P-loop_NTPase"/>
</dbReference>
<dbReference type="Proteomes" id="UP000617355">
    <property type="component" value="Unassembled WGS sequence"/>
</dbReference>
<dbReference type="GO" id="GO:0005524">
    <property type="term" value="F:ATP binding"/>
    <property type="evidence" value="ECO:0007669"/>
    <property type="project" value="UniProtKB-KW"/>
</dbReference>
<keyword evidence="2 7" id="KW-0812">Transmembrane</keyword>
<dbReference type="PROSITE" id="PS50893">
    <property type="entry name" value="ABC_TRANSPORTER_2"/>
    <property type="match status" value="1"/>
</dbReference>
<feature type="transmembrane region" description="Helical" evidence="7">
    <location>
        <begin position="139"/>
        <end position="160"/>
    </location>
</feature>
<evidence type="ECO:0000313" key="10">
    <source>
        <dbReference type="EMBL" id="GGD42796.1"/>
    </source>
</evidence>
<organism evidence="10 11">
    <name type="scientific">Sinisalibacter lacisalsi</name>
    <dbReference type="NCBI Taxonomy" id="1526570"/>
    <lineage>
        <taxon>Bacteria</taxon>
        <taxon>Pseudomonadati</taxon>
        <taxon>Pseudomonadota</taxon>
        <taxon>Alphaproteobacteria</taxon>
        <taxon>Rhodobacterales</taxon>
        <taxon>Roseobacteraceae</taxon>
        <taxon>Sinisalibacter</taxon>
    </lineage>
</organism>
<keyword evidence="6 7" id="KW-0472">Membrane</keyword>
<evidence type="ECO:0000256" key="6">
    <source>
        <dbReference type="ARBA" id="ARBA00023136"/>
    </source>
</evidence>
<evidence type="ECO:0000256" key="1">
    <source>
        <dbReference type="ARBA" id="ARBA00004651"/>
    </source>
</evidence>
<dbReference type="InterPro" id="IPR011527">
    <property type="entry name" value="ABC1_TM_dom"/>
</dbReference>
<evidence type="ECO:0000259" key="9">
    <source>
        <dbReference type="PROSITE" id="PS50929"/>
    </source>
</evidence>
<feature type="domain" description="ABC transmembrane type-1" evidence="9">
    <location>
        <begin position="22"/>
        <end position="309"/>
    </location>
</feature>
<feature type="domain" description="ABC transporter" evidence="8">
    <location>
        <begin position="342"/>
        <end position="552"/>
    </location>
</feature>
<name>A0ABQ1QTE9_9RHOB</name>
<evidence type="ECO:0000259" key="8">
    <source>
        <dbReference type="PROSITE" id="PS50893"/>
    </source>
</evidence>
<dbReference type="EMBL" id="BMGI01000005">
    <property type="protein sequence ID" value="GGD42796.1"/>
    <property type="molecule type" value="Genomic_DNA"/>
</dbReference>
<dbReference type="Gene3D" id="3.40.50.300">
    <property type="entry name" value="P-loop containing nucleotide triphosphate hydrolases"/>
    <property type="match status" value="1"/>
</dbReference>
<dbReference type="PANTHER" id="PTHR24221:SF654">
    <property type="entry name" value="ATP-BINDING CASSETTE SUB-FAMILY B MEMBER 6"/>
    <property type="match status" value="1"/>
</dbReference>
<dbReference type="InterPro" id="IPR036640">
    <property type="entry name" value="ABC1_TM_sf"/>
</dbReference>
<keyword evidence="4 10" id="KW-0067">ATP-binding</keyword>
<sequence>MRPLIRIFRLMVQSQRKALLQGAALSLVVLLMGAALLGLSGWFITAAAAAGLAGAGATFDVFRPSAMVRFLALGRTAARYGERLTTHDATLRVLAALRVRLLARAAALPFDEMIRARRSAGLNRITADVDALDGIPLRLILPIGAGLAAHGLVFAVLWWLSDLRVAAAILVIHLLGAAAVMAWAGARAAGPSADAERAGQTYRARLLDLVRARADLVVHGRLPAEAGAVHASDAERRTLQAGLDRTGRRAGAALALVASAAAAAALWIGLGLVESGTLTPALAALGVFTALALAETLAPMHRAATELGRMRLAADRMGAVLDTAAAPAEGPAPAPDRAAPVLALDRLALQRLGAAAPVFEGLSLALAPGEVLALTGPSGSGKSTVLQIAAGVSQASAGRAHLLGQPLADWPEQALRDTVTLVPQRASLVAGTLRDNLALAAPDADDATLLAALDACALGATFAARGGLEAPIGPGGAGLSGGEARRVALARALLRRPALLLLDEPTEGLDRATAAAVLAGIRAALPEAAILIAAHRAVEIAAADRSLAMTSMT</sequence>
<keyword evidence="3" id="KW-0547">Nucleotide-binding</keyword>
<feature type="transmembrane region" description="Helical" evidence="7">
    <location>
        <begin position="166"/>
        <end position="186"/>
    </location>
</feature>
<dbReference type="Gene3D" id="1.20.1560.10">
    <property type="entry name" value="ABC transporter type 1, transmembrane domain"/>
    <property type="match status" value="1"/>
</dbReference>
<accession>A0ABQ1QTE9</accession>
<evidence type="ECO:0000256" key="3">
    <source>
        <dbReference type="ARBA" id="ARBA00022741"/>
    </source>
</evidence>
<proteinExistence type="predicted"/>
<feature type="transmembrane region" description="Helical" evidence="7">
    <location>
        <begin position="250"/>
        <end position="270"/>
    </location>
</feature>
<dbReference type="InterPro" id="IPR003439">
    <property type="entry name" value="ABC_transporter-like_ATP-bd"/>
</dbReference>
<gene>
    <name evidence="10" type="ORF">GCM10011358_28290</name>
</gene>
<reference evidence="11" key="1">
    <citation type="journal article" date="2019" name="Int. J. Syst. Evol. Microbiol.">
        <title>The Global Catalogue of Microorganisms (GCM) 10K type strain sequencing project: providing services to taxonomists for standard genome sequencing and annotation.</title>
        <authorList>
            <consortium name="The Broad Institute Genomics Platform"/>
            <consortium name="The Broad Institute Genome Sequencing Center for Infectious Disease"/>
            <person name="Wu L."/>
            <person name="Ma J."/>
        </authorList>
    </citation>
    <scope>NUCLEOTIDE SEQUENCE [LARGE SCALE GENOMIC DNA]</scope>
    <source>
        <strain evidence="11">CGMCC 1.12922</strain>
    </source>
</reference>
<dbReference type="SMART" id="SM00382">
    <property type="entry name" value="AAA"/>
    <property type="match status" value="1"/>
</dbReference>
<evidence type="ECO:0000256" key="5">
    <source>
        <dbReference type="ARBA" id="ARBA00022989"/>
    </source>
</evidence>
<dbReference type="InterPro" id="IPR017871">
    <property type="entry name" value="ABC_transporter-like_CS"/>
</dbReference>
<dbReference type="SUPFAM" id="SSF52540">
    <property type="entry name" value="P-loop containing nucleoside triphosphate hydrolases"/>
    <property type="match status" value="1"/>
</dbReference>
<keyword evidence="5 7" id="KW-1133">Transmembrane helix</keyword>
<comment type="subcellular location">
    <subcellularLocation>
        <location evidence="1">Cell membrane</location>
        <topology evidence="1">Multi-pass membrane protein</topology>
    </subcellularLocation>
</comment>
<dbReference type="Pfam" id="PF00005">
    <property type="entry name" value="ABC_tran"/>
    <property type="match status" value="1"/>
</dbReference>
<evidence type="ECO:0000313" key="11">
    <source>
        <dbReference type="Proteomes" id="UP000617355"/>
    </source>
</evidence>
<dbReference type="PANTHER" id="PTHR24221">
    <property type="entry name" value="ATP-BINDING CASSETTE SUB-FAMILY B"/>
    <property type="match status" value="1"/>
</dbReference>
<evidence type="ECO:0000256" key="7">
    <source>
        <dbReference type="SAM" id="Phobius"/>
    </source>
</evidence>
<evidence type="ECO:0000256" key="4">
    <source>
        <dbReference type="ARBA" id="ARBA00022840"/>
    </source>
</evidence>
<dbReference type="RefSeq" id="WP_188528918.1">
    <property type="nucleotide sequence ID" value="NZ_BMGI01000005.1"/>
</dbReference>
<dbReference type="PROSITE" id="PS50929">
    <property type="entry name" value="ABC_TM1F"/>
    <property type="match status" value="1"/>
</dbReference>
<comment type="caution">
    <text evidence="10">The sequence shown here is derived from an EMBL/GenBank/DDBJ whole genome shotgun (WGS) entry which is preliminary data.</text>
</comment>
<keyword evidence="11" id="KW-1185">Reference proteome</keyword>
<evidence type="ECO:0000256" key="2">
    <source>
        <dbReference type="ARBA" id="ARBA00022692"/>
    </source>
</evidence>
<protein>
    <submittedName>
        <fullName evidence="10">ABC transporter ATP-binding protein</fullName>
    </submittedName>
</protein>
<dbReference type="SUPFAM" id="SSF90123">
    <property type="entry name" value="ABC transporter transmembrane region"/>
    <property type="match status" value="1"/>
</dbReference>
<feature type="transmembrane region" description="Helical" evidence="7">
    <location>
        <begin position="282"/>
        <end position="301"/>
    </location>
</feature>